<accession>A0A382E5D9</accession>
<sequence length="166" mass="18766">MTGKIDPNAEVLISVLWPENHPDDVDAIVEGPRGNLVWYYNKETNLMHLDRDDRGNFQDNIELDGEVIANPVNQETVTLRALVPGEYVVNLLHYRSNFEEPLKVTVKIEKLNPRVTIEYYGHHELNGTGDEITAVRFSVLPDGDIGRFSSRPKALIVDAVKTRNST</sequence>
<dbReference type="EMBL" id="UINC01042762">
    <property type="protein sequence ID" value="SVB45830.1"/>
    <property type="molecule type" value="Genomic_DNA"/>
</dbReference>
<name>A0A382E5D9_9ZZZZ</name>
<evidence type="ECO:0000313" key="1">
    <source>
        <dbReference type="EMBL" id="SVB45830.1"/>
    </source>
</evidence>
<proteinExistence type="predicted"/>
<gene>
    <name evidence="1" type="ORF">METZ01_LOCUS198684</name>
</gene>
<dbReference type="AlphaFoldDB" id="A0A382E5D9"/>
<evidence type="ECO:0008006" key="2">
    <source>
        <dbReference type="Google" id="ProtNLM"/>
    </source>
</evidence>
<organism evidence="1">
    <name type="scientific">marine metagenome</name>
    <dbReference type="NCBI Taxonomy" id="408172"/>
    <lineage>
        <taxon>unclassified sequences</taxon>
        <taxon>metagenomes</taxon>
        <taxon>ecological metagenomes</taxon>
    </lineage>
</organism>
<reference evidence="1" key="1">
    <citation type="submission" date="2018-05" db="EMBL/GenBank/DDBJ databases">
        <authorList>
            <person name="Lanie J.A."/>
            <person name="Ng W.-L."/>
            <person name="Kazmierczak K.M."/>
            <person name="Andrzejewski T.M."/>
            <person name="Davidsen T.M."/>
            <person name="Wayne K.J."/>
            <person name="Tettelin H."/>
            <person name="Glass J.I."/>
            <person name="Rusch D."/>
            <person name="Podicherti R."/>
            <person name="Tsui H.-C.T."/>
            <person name="Winkler M.E."/>
        </authorList>
    </citation>
    <scope>NUCLEOTIDE SEQUENCE</scope>
</reference>
<protein>
    <recommendedName>
        <fullName evidence="2">DUF2135 domain-containing protein</fullName>
    </recommendedName>
</protein>